<dbReference type="EMBL" id="LAZR01041839">
    <property type="protein sequence ID" value="KKL10980.1"/>
    <property type="molecule type" value="Genomic_DNA"/>
</dbReference>
<organism evidence="1">
    <name type="scientific">marine sediment metagenome</name>
    <dbReference type="NCBI Taxonomy" id="412755"/>
    <lineage>
        <taxon>unclassified sequences</taxon>
        <taxon>metagenomes</taxon>
        <taxon>ecological metagenomes</taxon>
    </lineage>
</organism>
<protein>
    <submittedName>
        <fullName evidence="1">Uncharacterized protein</fullName>
    </submittedName>
</protein>
<proteinExistence type="predicted"/>
<dbReference type="AlphaFoldDB" id="A0A0F9ANL0"/>
<feature type="non-terminal residue" evidence="1">
    <location>
        <position position="1"/>
    </location>
</feature>
<gene>
    <name evidence="1" type="ORF">LCGC14_2550410</name>
</gene>
<evidence type="ECO:0000313" key="1">
    <source>
        <dbReference type="EMBL" id="KKL10980.1"/>
    </source>
</evidence>
<comment type="caution">
    <text evidence="1">The sequence shown here is derived from an EMBL/GenBank/DDBJ whole genome shotgun (WGS) entry which is preliminary data.</text>
</comment>
<reference evidence="1" key="1">
    <citation type="journal article" date="2015" name="Nature">
        <title>Complex archaea that bridge the gap between prokaryotes and eukaryotes.</title>
        <authorList>
            <person name="Spang A."/>
            <person name="Saw J.H."/>
            <person name="Jorgensen S.L."/>
            <person name="Zaremba-Niedzwiedzka K."/>
            <person name="Martijn J."/>
            <person name="Lind A.E."/>
            <person name="van Eijk R."/>
            <person name="Schleper C."/>
            <person name="Guy L."/>
            <person name="Ettema T.J."/>
        </authorList>
    </citation>
    <scope>NUCLEOTIDE SEQUENCE</scope>
</reference>
<name>A0A0F9ANL0_9ZZZZ</name>
<accession>A0A0F9ANL0</accession>
<sequence>DILMAVSDLSDKDRGKVRAACTTLGIDESSSQSKSIHEEDEKFLLFYDILTEIMQEVVGKKLPKSASYLSPKIYQDLKSSWSTVDELLNQIIPRARLPQRTKFYRIIVLTVIDYIHNLENVPVGIKTVVAQLQNCPALLHQQFPGYLQAGLMPVILSLGNASATSDEEEML</sequence>